<reference evidence="2 3" key="1">
    <citation type="journal article" date="2006" name="Science">
        <title>The genome of black cottonwood, Populus trichocarpa (Torr. &amp; Gray).</title>
        <authorList>
            <person name="Tuskan G.A."/>
            <person name="Difazio S."/>
            <person name="Jansson S."/>
            <person name="Bohlmann J."/>
            <person name="Grigoriev I."/>
            <person name="Hellsten U."/>
            <person name="Putnam N."/>
            <person name="Ralph S."/>
            <person name="Rombauts S."/>
            <person name="Salamov A."/>
            <person name="Schein J."/>
            <person name="Sterck L."/>
            <person name="Aerts A."/>
            <person name="Bhalerao R.R."/>
            <person name="Bhalerao R.P."/>
            <person name="Blaudez D."/>
            <person name="Boerjan W."/>
            <person name="Brun A."/>
            <person name="Brunner A."/>
            <person name="Busov V."/>
            <person name="Campbell M."/>
            <person name="Carlson J."/>
            <person name="Chalot M."/>
            <person name="Chapman J."/>
            <person name="Chen G.L."/>
            <person name="Cooper D."/>
            <person name="Coutinho P.M."/>
            <person name="Couturier J."/>
            <person name="Covert S."/>
            <person name="Cronk Q."/>
            <person name="Cunningham R."/>
            <person name="Davis J."/>
            <person name="Degroeve S."/>
            <person name="Dejardin A."/>
            <person name="Depamphilis C."/>
            <person name="Detter J."/>
            <person name="Dirks B."/>
            <person name="Dubchak I."/>
            <person name="Duplessis S."/>
            <person name="Ehlting J."/>
            <person name="Ellis B."/>
            <person name="Gendler K."/>
            <person name="Goodstein D."/>
            <person name="Gribskov M."/>
            <person name="Grimwood J."/>
            <person name="Groover A."/>
            <person name="Gunter L."/>
            <person name="Hamberger B."/>
            <person name="Heinze B."/>
            <person name="Helariutta Y."/>
            <person name="Henrissat B."/>
            <person name="Holligan D."/>
            <person name="Holt R."/>
            <person name="Huang W."/>
            <person name="Islam-Faridi N."/>
            <person name="Jones S."/>
            <person name="Jones-Rhoades M."/>
            <person name="Jorgensen R."/>
            <person name="Joshi C."/>
            <person name="Kangasjarvi J."/>
            <person name="Karlsson J."/>
            <person name="Kelleher C."/>
            <person name="Kirkpatrick R."/>
            <person name="Kirst M."/>
            <person name="Kohler A."/>
            <person name="Kalluri U."/>
            <person name="Larimer F."/>
            <person name="Leebens-Mack J."/>
            <person name="Leple J.C."/>
            <person name="Locascio P."/>
            <person name="Lou Y."/>
            <person name="Lucas S."/>
            <person name="Martin F."/>
            <person name="Montanini B."/>
            <person name="Napoli C."/>
            <person name="Nelson D.R."/>
            <person name="Nelson C."/>
            <person name="Nieminen K."/>
            <person name="Nilsson O."/>
            <person name="Pereda V."/>
            <person name="Peter G."/>
            <person name="Philippe R."/>
            <person name="Pilate G."/>
            <person name="Poliakov A."/>
            <person name="Razumovskaya J."/>
            <person name="Richardson P."/>
            <person name="Rinaldi C."/>
            <person name="Ritland K."/>
            <person name="Rouze P."/>
            <person name="Ryaboy D."/>
            <person name="Schmutz J."/>
            <person name="Schrader J."/>
            <person name="Segerman B."/>
            <person name="Shin H."/>
            <person name="Siddiqui A."/>
            <person name="Sterky F."/>
            <person name="Terry A."/>
            <person name="Tsai C.J."/>
            <person name="Uberbacher E."/>
            <person name="Unneberg P."/>
            <person name="Vahala J."/>
            <person name="Wall K."/>
            <person name="Wessler S."/>
            <person name="Yang G."/>
            <person name="Yin T."/>
            <person name="Douglas C."/>
            <person name="Marra M."/>
            <person name="Sandberg G."/>
            <person name="Van de Peer Y."/>
            <person name="Rokhsar D."/>
        </authorList>
    </citation>
    <scope>NUCLEOTIDE SEQUENCE [LARGE SCALE GENOMIC DNA]</scope>
    <source>
        <strain evidence="3">cv. Nisqually</strain>
    </source>
</reference>
<keyword evidence="1" id="KW-0812">Transmembrane</keyword>
<dbReference type="EMBL" id="CM009292">
    <property type="protein sequence ID" value="PNT46200.1"/>
    <property type="molecule type" value="Genomic_DNA"/>
</dbReference>
<keyword evidence="3" id="KW-1185">Reference proteome</keyword>
<evidence type="ECO:0000313" key="3">
    <source>
        <dbReference type="Proteomes" id="UP000006729"/>
    </source>
</evidence>
<name>A0A2K2B8U9_POPTR</name>
<keyword evidence="1" id="KW-1133">Transmembrane helix</keyword>
<protein>
    <submittedName>
        <fullName evidence="2">Uncharacterized protein</fullName>
    </submittedName>
</protein>
<evidence type="ECO:0000256" key="1">
    <source>
        <dbReference type="SAM" id="Phobius"/>
    </source>
</evidence>
<feature type="transmembrane region" description="Helical" evidence="1">
    <location>
        <begin position="42"/>
        <end position="63"/>
    </location>
</feature>
<keyword evidence="1" id="KW-0472">Membrane</keyword>
<dbReference type="AlphaFoldDB" id="A0A2K2B8U9"/>
<dbReference type="InParanoid" id="A0A2K2B8U9"/>
<organism evidence="2 3">
    <name type="scientific">Populus trichocarpa</name>
    <name type="common">Western balsam poplar</name>
    <name type="synonym">Populus balsamifera subsp. trichocarpa</name>
    <dbReference type="NCBI Taxonomy" id="3694"/>
    <lineage>
        <taxon>Eukaryota</taxon>
        <taxon>Viridiplantae</taxon>
        <taxon>Streptophyta</taxon>
        <taxon>Embryophyta</taxon>
        <taxon>Tracheophyta</taxon>
        <taxon>Spermatophyta</taxon>
        <taxon>Magnoliopsida</taxon>
        <taxon>eudicotyledons</taxon>
        <taxon>Gunneridae</taxon>
        <taxon>Pentapetalae</taxon>
        <taxon>rosids</taxon>
        <taxon>fabids</taxon>
        <taxon>Malpighiales</taxon>
        <taxon>Salicaceae</taxon>
        <taxon>Saliceae</taxon>
        <taxon>Populus</taxon>
    </lineage>
</organism>
<evidence type="ECO:0000313" key="2">
    <source>
        <dbReference type="EMBL" id="PNT46200.1"/>
    </source>
</evidence>
<sequence length="76" mass="9066">MNRYLTKGEAYKKTRWSMRSRFIYSSRYPVNRLRRQNAEQQSLCNILCFSSVKLFVIICVHLLNKEDAIIRICTCS</sequence>
<gene>
    <name evidence="2" type="ORF">POPTR_003G178300</name>
</gene>
<accession>A0A2K2B8U9</accession>
<proteinExistence type="predicted"/>
<dbReference type="Proteomes" id="UP000006729">
    <property type="component" value="Chromosome 3"/>
</dbReference>